<keyword evidence="4 5" id="KW-0732">Signal</keyword>
<dbReference type="PROSITE" id="PS51257">
    <property type="entry name" value="PROKAR_LIPOPROTEIN"/>
    <property type="match status" value="1"/>
</dbReference>
<comment type="similarity">
    <text evidence="2 5">Belongs to the RxLR effector family.</text>
</comment>
<name>A0A329RUM5_9STRA</name>
<evidence type="ECO:0000313" key="7">
    <source>
        <dbReference type="EMBL" id="KAG2897655.1"/>
    </source>
</evidence>
<dbReference type="Proteomes" id="UP000251314">
    <property type="component" value="Unassembled WGS sequence"/>
</dbReference>
<dbReference type="EMBL" id="RCMK01000988">
    <property type="protein sequence ID" value="KAG2905492.1"/>
    <property type="molecule type" value="Genomic_DNA"/>
</dbReference>
<dbReference type="Proteomes" id="UP000688947">
    <property type="component" value="Unassembled WGS sequence"/>
</dbReference>
<dbReference type="InterPro" id="IPR031825">
    <property type="entry name" value="RXLR"/>
</dbReference>
<comment type="function">
    <text evidence="5">Effector that suppresses plant defense responses during pathogen infection.</text>
</comment>
<dbReference type="EMBL" id="RCML01000978">
    <property type="protein sequence ID" value="KAG2966851.1"/>
    <property type="molecule type" value="Genomic_DNA"/>
</dbReference>
<feature type="signal peptide" evidence="5">
    <location>
        <begin position="1"/>
        <end position="21"/>
    </location>
</feature>
<dbReference type="Proteomes" id="UP000760860">
    <property type="component" value="Unassembled WGS sequence"/>
</dbReference>
<evidence type="ECO:0000313" key="13">
    <source>
        <dbReference type="Proteomes" id="UP000251314"/>
    </source>
</evidence>
<keyword evidence="3 5" id="KW-0964">Secreted</keyword>
<evidence type="ECO:0000313" key="12">
    <source>
        <dbReference type="EMBL" id="RAW27276.1"/>
    </source>
</evidence>
<comment type="domain">
    <text evidence="5">The RxLR-dEER motif acts to carry the protein into the host cell cytoplasm through binding to cell surface phosphatidylinositol-3-phosphate.</text>
</comment>
<dbReference type="EMBL" id="RCMG01000438">
    <property type="protein sequence ID" value="KAG2854236.1"/>
    <property type="molecule type" value="Genomic_DNA"/>
</dbReference>
<evidence type="ECO:0000256" key="3">
    <source>
        <dbReference type="ARBA" id="ARBA00022525"/>
    </source>
</evidence>
<dbReference type="Proteomes" id="UP000697107">
    <property type="component" value="Unassembled WGS sequence"/>
</dbReference>
<reference evidence="6" key="2">
    <citation type="submission" date="2018-10" db="EMBL/GenBank/DDBJ databases">
        <title>Effector identification in a new, highly contiguous assembly of the strawberry crown rot pathogen Phytophthora cactorum.</title>
        <authorList>
            <person name="Armitage A.D."/>
            <person name="Nellist C.F."/>
            <person name="Bates H."/>
            <person name="Vickerstaff R.J."/>
            <person name="Harrison R.J."/>
        </authorList>
    </citation>
    <scope>NUCLEOTIDE SEQUENCE</scope>
    <source>
        <strain evidence="6">15-7</strain>
        <strain evidence="7">4032</strain>
        <strain evidence="8">4040</strain>
        <strain evidence="9">P415</strain>
        <strain evidence="10">P421</strain>
    </source>
</reference>
<dbReference type="AlphaFoldDB" id="A0A329RUM5"/>
<dbReference type="EMBL" id="JAENGZ010001129">
    <property type="protein sequence ID" value="KAG6950439.1"/>
    <property type="molecule type" value="Genomic_DNA"/>
</dbReference>
<comment type="subcellular location">
    <subcellularLocation>
        <location evidence="1 5">Secreted</location>
    </subcellularLocation>
</comment>
<evidence type="ECO:0000313" key="10">
    <source>
        <dbReference type="EMBL" id="KAG3216884.1"/>
    </source>
</evidence>
<evidence type="ECO:0000313" key="6">
    <source>
        <dbReference type="EMBL" id="KAG2854236.1"/>
    </source>
</evidence>
<organism evidence="12 13">
    <name type="scientific">Phytophthora cactorum</name>
    <dbReference type="NCBI Taxonomy" id="29920"/>
    <lineage>
        <taxon>Eukaryota</taxon>
        <taxon>Sar</taxon>
        <taxon>Stramenopiles</taxon>
        <taxon>Oomycota</taxon>
        <taxon>Peronosporomycetes</taxon>
        <taxon>Peronosporales</taxon>
        <taxon>Peronosporaceae</taxon>
        <taxon>Phytophthora</taxon>
    </lineage>
</organism>
<feature type="chain" id="PRO_5040518950" description="RxLR effector protein" evidence="5">
    <location>
        <begin position="22"/>
        <end position="160"/>
    </location>
</feature>
<evidence type="ECO:0000256" key="1">
    <source>
        <dbReference type="ARBA" id="ARBA00004613"/>
    </source>
</evidence>
<evidence type="ECO:0000313" key="8">
    <source>
        <dbReference type="EMBL" id="KAG2905492.1"/>
    </source>
</evidence>
<evidence type="ECO:0000313" key="9">
    <source>
        <dbReference type="EMBL" id="KAG2966851.1"/>
    </source>
</evidence>
<proteinExistence type="inferred from homology"/>
<dbReference type="EMBL" id="RCMI01000789">
    <property type="protein sequence ID" value="KAG2897655.1"/>
    <property type="molecule type" value="Genomic_DNA"/>
</dbReference>
<dbReference type="EMBL" id="MJFZ01000576">
    <property type="protein sequence ID" value="RAW27276.1"/>
    <property type="molecule type" value="Genomic_DNA"/>
</dbReference>
<protein>
    <recommendedName>
        <fullName evidence="5">RxLR effector protein</fullName>
    </recommendedName>
</protein>
<dbReference type="Pfam" id="PF16810">
    <property type="entry name" value="RXLR"/>
    <property type="match status" value="1"/>
</dbReference>
<evidence type="ECO:0000256" key="4">
    <source>
        <dbReference type="ARBA" id="ARBA00022729"/>
    </source>
</evidence>
<dbReference type="Proteomes" id="UP000774804">
    <property type="component" value="Unassembled WGS sequence"/>
</dbReference>
<reference evidence="11" key="3">
    <citation type="submission" date="2021-01" db="EMBL/GenBank/DDBJ databases">
        <title>Phytophthora aleatoria, a newly-described species from Pinus radiata is distinct from Phytophthora cactorum isolates based on comparative genomics.</title>
        <authorList>
            <person name="Mcdougal R."/>
            <person name="Panda P."/>
            <person name="Williams N."/>
            <person name="Studholme D.J."/>
        </authorList>
    </citation>
    <scope>NUCLEOTIDE SEQUENCE</scope>
    <source>
        <strain evidence="11">NZFS 3830</strain>
    </source>
</reference>
<dbReference type="Proteomes" id="UP000735874">
    <property type="component" value="Unassembled WGS sequence"/>
</dbReference>
<dbReference type="VEuPathDB" id="FungiDB:PC110_g16319"/>
<sequence>MRLLLWVLFVTLVTFVSSCDAASVDANKRLERAVYTKLTSRSLAADNGLNHDKRFLRGESSKIVTLNEGGQGETEERGASRKISAVLREIKGPYLKWEQKILASRFKKMAAKRKTYSDVMEGFRVRMMNSGRWGTPSGFKRYANLYKTWLKNNNHGDLAV</sequence>
<dbReference type="Proteomes" id="UP000736787">
    <property type="component" value="Unassembled WGS sequence"/>
</dbReference>
<keyword evidence="13" id="KW-1185">Reference proteome</keyword>
<evidence type="ECO:0000313" key="11">
    <source>
        <dbReference type="EMBL" id="KAG6950439.1"/>
    </source>
</evidence>
<accession>A0A329RUM5</accession>
<gene>
    <name evidence="11" type="ORF">JG687_00014250</name>
    <name evidence="12" type="ORF">PC110_g16319</name>
    <name evidence="6" type="ORF">PC113_g13485</name>
    <name evidence="7" type="ORF">PC115_g17100</name>
    <name evidence="8" type="ORF">PC117_g20745</name>
    <name evidence="9" type="ORF">PC118_g18920</name>
    <name evidence="10" type="ORF">PC129_g12276</name>
</gene>
<evidence type="ECO:0000256" key="5">
    <source>
        <dbReference type="RuleBase" id="RU367124"/>
    </source>
</evidence>
<comment type="caution">
    <text evidence="12">The sequence shown here is derived from an EMBL/GenBank/DDBJ whole genome shotgun (WGS) entry which is preliminary data.</text>
</comment>
<dbReference type="EMBL" id="RCMV01000457">
    <property type="protein sequence ID" value="KAG3216884.1"/>
    <property type="molecule type" value="Genomic_DNA"/>
</dbReference>
<reference evidence="12 13" key="1">
    <citation type="submission" date="2018-01" db="EMBL/GenBank/DDBJ databases">
        <title>Draft genome of the strawberry crown rot pathogen Phytophthora cactorum.</title>
        <authorList>
            <person name="Armitage A.D."/>
            <person name="Lysoe E."/>
            <person name="Nellist C.F."/>
            <person name="Harrison R.J."/>
            <person name="Brurberg M.B."/>
        </authorList>
    </citation>
    <scope>NUCLEOTIDE SEQUENCE [LARGE SCALE GENOMIC DNA]</scope>
    <source>
        <strain evidence="12 13">10300</strain>
    </source>
</reference>
<dbReference type="OrthoDB" id="102701at2759"/>
<dbReference type="GO" id="GO:0005576">
    <property type="term" value="C:extracellular region"/>
    <property type="evidence" value="ECO:0007669"/>
    <property type="project" value="UniProtKB-SubCell"/>
</dbReference>
<evidence type="ECO:0000256" key="2">
    <source>
        <dbReference type="ARBA" id="ARBA00010400"/>
    </source>
</evidence>